<feature type="compositionally biased region" description="Basic and acidic residues" evidence="1">
    <location>
        <begin position="9"/>
        <end position="21"/>
    </location>
</feature>
<dbReference type="OrthoDB" id="3054858at2759"/>
<dbReference type="EMBL" id="SEOQ01000636">
    <property type="protein sequence ID" value="TFY59153.1"/>
    <property type="molecule type" value="Genomic_DNA"/>
</dbReference>
<dbReference type="Proteomes" id="UP000298327">
    <property type="component" value="Unassembled WGS sequence"/>
</dbReference>
<dbReference type="SUPFAM" id="SSF52047">
    <property type="entry name" value="RNI-like"/>
    <property type="match status" value="1"/>
</dbReference>
<evidence type="ECO:0000256" key="1">
    <source>
        <dbReference type="SAM" id="MobiDB-lite"/>
    </source>
</evidence>
<evidence type="ECO:0000313" key="2">
    <source>
        <dbReference type="EMBL" id="TFY59153.1"/>
    </source>
</evidence>
<dbReference type="AlphaFoldDB" id="A0A4Y9YBN9"/>
<organism evidence="2 3">
    <name type="scientific">Dentipellis fragilis</name>
    <dbReference type="NCBI Taxonomy" id="205917"/>
    <lineage>
        <taxon>Eukaryota</taxon>
        <taxon>Fungi</taxon>
        <taxon>Dikarya</taxon>
        <taxon>Basidiomycota</taxon>
        <taxon>Agaricomycotina</taxon>
        <taxon>Agaricomycetes</taxon>
        <taxon>Russulales</taxon>
        <taxon>Hericiaceae</taxon>
        <taxon>Dentipellis</taxon>
    </lineage>
</organism>
<dbReference type="InterPro" id="IPR032675">
    <property type="entry name" value="LRR_dom_sf"/>
</dbReference>
<sequence length="279" mass="30898">MQSTVSSGESRDDHARPDLEPLARPPCATPSPTRLGTLCSPDTLSDLALTLHNDNDDGLNNNIVQLDMAASRVTSMMLWPLLRFTNLEHCSVSAPFLDYDDEFVESIASACPNLIVLCLQSLPSQQNRSRLTLRCLYSLAKHCPNLEVVELNRLVSGVGPEEDLGISAMKRTWNNEGRVAGGVLPNLEIRITDVDEVLGARAQEVAVFMKDIFPNVKEFGESRINHYIRLGPDAADYVPIQFPPGTYFLLQFMCMGDVDFPQSLLRPYNATSACCRRPT</sequence>
<accession>A0A4Y9YBN9</accession>
<feature type="region of interest" description="Disordered" evidence="1">
    <location>
        <begin position="1"/>
        <end position="35"/>
    </location>
</feature>
<comment type="caution">
    <text evidence="2">The sequence shown here is derived from an EMBL/GenBank/DDBJ whole genome shotgun (WGS) entry which is preliminary data.</text>
</comment>
<proteinExistence type="predicted"/>
<reference evidence="2 3" key="1">
    <citation type="submission" date="2019-02" db="EMBL/GenBank/DDBJ databases">
        <title>Genome sequencing of the rare red list fungi Dentipellis fragilis.</title>
        <authorList>
            <person name="Buettner E."/>
            <person name="Kellner H."/>
        </authorList>
    </citation>
    <scope>NUCLEOTIDE SEQUENCE [LARGE SCALE GENOMIC DNA]</scope>
    <source>
        <strain evidence="2 3">DSM 105465</strain>
    </source>
</reference>
<name>A0A4Y9YBN9_9AGAM</name>
<evidence type="ECO:0008006" key="4">
    <source>
        <dbReference type="Google" id="ProtNLM"/>
    </source>
</evidence>
<protein>
    <recommendedName>
        <fullName evidence="4">F-box domain-containing protein</fullName>
    </recommendedName>
</protein>
<evidence type="ECO:0000313" key="3">
    <source>
        <dbReference type="Proteomes" id="UP000298327"/>
    </source>
</evidence>
<gene>
    <name evidence="2" type="ORF">EVG20_g7896</name>
</gene>
<dbReference type="Gene3D" id="3.80.10.10">
    <property type="entry name" value="Ribonuclease Inhibitor"/>
    <property type="match status" value="1"/>
</dbReference>
<keyword evidence="3" id="KW-1185">Reference proteome</keyword>